<evidence type="ECO:0000256" key="2">
    <source>
        <dbReference type="ARBA" id="ARBA00010857"/>
    </source>
</evidence>
<dbReference type="GO" id="GO:0000995">
    <property type="term" value="F:RNA polymerase III general transcription initiation factor activity"/>
    <property type="evidence" value="ECO:0007669"/>
    <property type="project" value="TreeGrafter"/>
</dbReference>
<dbReference type="Proteomes" id="UP000030854">
    <property type="component" value="Unassembled WGS sequence"/>
</dbReference>
<dbReference type="InterPro" id="IPR036915">
    <property type="entry name" value="Cyclin-like_sf"/>
</dbReference>
<keyword evidence="3" id="KW-0479">Metal-binding</keyword>
<keyword evidence="14" id="KW-1185">Reference proteome</keyword>
<evidence type="ECO:0000256" key="7">
    <source>
        <dbReference type="ARBA" id="ARBA00023159"/>
    </source>
</evidence>
<feature type="compositionally biased region" description="Basic residues" evidence="11">
    <location>
        <begin position="341"/>
        <end position="350"/>
    </location>
</feature>
<dbReference type="Pfam" id="PF00382">
    <property type="entry name" value="TFIIB"/>
    <property type="match status" value="2"/>
</dbReference>
<comment type="subcellular location">
    <subcellularLocation>
        <location evidence="1">Nucleus</location>
    </subcellularLocation>
</comment>
<feature type="domain" description="Cyclin-like" evidence="12">
    <location>
        <begin position="124"/>
        <end position="206"/>
    </location>
</feature>
<dbReference type="GO" id="GO:0097550">
    <property type="term" value="C:transcription preinitiation complex"/>
    <property type="evidence" value="ECO:0007669"/>
    <property type="project" value="TreeGrafter"/>
</dbReference>
<dbReference type="InterPro" id="IPR011665">
    <property type="entry name" value="BRF1_TBP-bd_dom"/>
</dbReference>
<dbReference type="PANTHER" id="PTHR11618:SF4">
    <property type="entry name" value="TRANSCRIPTION FACTOR IIIB 90 KDA SUBUNIT"/>
    <property type="match status" value="1"/>
</dbReference>
<feature type="region of interest" description="Disordered" evidence="11">
    <location>
        <begin position="650"/>
        <end position="680"/>
    </location>
</feature>
<dbReference type="GO" id="GO:0005634">
    <property type="term" value="C:nucleus"/>
    <property type="evidence" value="ECO:0007669"/>
    <property type="project" value="UniProtKB-SubCell"/>
</dbReference>
<keyword evidence="6" id="KW-0805">Transcription regulation</keyword>
<keyword evidence="4" id="KW-0863">Zinc-finger</keyword>
<keyword evidence="5" id="KW-0862">Zinc</keyword>
<feature type="region of interest" description="Disordered" evidence="11">
    <location>
        <begin position="439"/>
        <end position="543"/>
    </location>
</feature>
<dbReference type="Gene3D" id="1.20.5.650">
    <property type="entry name" value="Single helix bin"/>
    <property type="match status" value="1"/>
</dbReference>
<dbReference type="FunFam" id="1.10.472.10:FF:000007">
    <property type="entry name" value="Transcription factor IIIB 90 kDa subunit"/>
    <property type="match status" value="1"/>
</dbReference>
<dbReference type="SUPFAM" id="SSF47954">
    <property type="entry name" value="Cyclin-like"/>
    <property type="match status" value="2"/>
</dbReference>
<evidence type="ECO:0000256" key="11">
    <source>
        <dbReference type="SAM" id="MobiDB-lite"/>
    </source>
</evidence>
<dbReference type="GO" id="GO:0001006">
    <property type="term" value="F:RNA polymerase III type 3 promoter sequence-specific DNA binding"/>
    <property type="evidence" value="ECO:0007669"/>
    <property type="project" value="TreeGrafter"/>
</dbReference>
<comment type="similarity">
    <text evidence="2">Belongs to the TFIIB family.</text>
</comment>
<protein>
    <recommendedName>
        <fullName evidence="10">B-related factor 1</fullName>
    </recommendedName>
</protein>
<feature type="compositionally biased region" description="Acidic residues" evidence="11">
    <location>
        <begin position="444"/>
        <end position="477"/>
    </location>
</feature>
<feature type="compositionally biased region" description="Basic and acidic residues" evidence="11">
    <location>
        <begin position="650"/>
        <end position="662"/>
    </location>
</feature>
<evidence type="ECO:0000256" key="8">
    <source>
        <dbReference type="ARBA" id="ARBA00023163"/>
    </source>
</evidence>
<keyword evidence="7" id="KW-0010">Activator</keyword>
<dbReference type="GO" id="GO:0008270">
    <property type="term" value="F:zinc ion binding"/>
    <property type="evidence" value="ECO:0007669"/>
    <property type="project" value="UniProtKB-KW"/>
</dbReference>
<dbReference type="FunFam" id="1.10.472.10:FF:000002">
    <property type="entry name" value="Transcription factor IIIB 90 kDa subunit"/>
    <property type="match status" value="1"/>
</dbReference>
<proteinExistence type="inferred from homology"/>
<feature type="region of interest" description="Disordered" evidence="11">
    <location>
        <begin position="1"/>
        <end position="24"/>
    </location>
</feature>
<dbReference type="Pfam" id="PF07741">
    <property type="entry name" value="BRF1"/>
    <property type="match status" value="1"/>
</dbReference>
<evidence type="ECO:0000256" key="4">
    <source>
        <dbReference type="ARBA" id="ARBA00022771"/>
    </source>
</evidence>
<evidence type="ECO:0000256" key="9">
    <source>
        <dbReference type="ARBA" id="ARBA00023242"/>
    </source>
</evidence>
<feature type="compositionally biased region" description="Acidic residues" evidence="11">
    <location>
        <begin position="489"/>
        <end position="514"/>
    </location>
</feature>
<feature type="region of interest" description="Disordered" evidence="11">
    <location>
        <begin position="329"/>
        <end position="380"/>
    </location>
</feature>
<dbReference type="GO" id="GO:0017025">
    <property type="term" value="F:TBP-class protein binding"/>
    <property type="evidence" value="ECO:0007669"/>
    <property type="project" value="InterPro"/>
</dbReference>
<evidence type="ECO:0000313" key="13">
    <source>
        <dbReference type="EMBL" id="KHJ32986.1"/>
    </source>
</evidence>
<feature type="domain" description="Cyclin-like" evidence="12">
    <location>
        <begin position="222"/>
        <end position="306"/>
    </location>
</feature>
<dbReference type="AlphaFoldDB" id="A0A0B1P7Q6"/>
<keyword evidence="9" id="KW-0539">Nucleus</keyword>
<evidence type="ECO:0000256" key="6">
    <source>
        <dbReference type="ARBA" id="ARBA00023015"/>
    </source>
</evidence>
<dbReference type="STRING" id="52586.A0A0B1P7Q6"/>
<evidence type="ECO:0000256" key="3">
    <source>
        <dbReference type="ARBA" id="ARBA00022723"/>
    </source>
</evidence>
<feature type="compositionally biased region" description="Basic and acidic residues" evidence="11">
    <location>
        <begin position="478"/>
        <end position="488"/>
    </location>
</feature>
<evidence type="ECO:0000313" key="14">
    <source>
        <dbReference type="Proteomes" id="UP000030854"/>
    </source>
</evidence>
<dbReference type="InterPro" id="IPR000812">
    <property type="entry name" value="TFIIB"/>
</dbReference>
<gene>
    <name evidence="13" type="ORF">EV44_g1447</name>
</gene>
<dbReference type="PANTHER" id="PTHR11618">
    <property type="entry name" value="TRANSCRIPTION INITIATION FACTOR IIB-RELATED"/>
    <property type="match status" value="1"/>
</dbReference>
<dbReference type="EMBL" id="JNVN01001692">
    <property type="protein sequence ID" value="KHJ32986.1"/>
    <property type="molecule type" value="Genomic_DNA"/>
</dbReference>
<keyword evidence="8" id="KW-0804">Transcription</keyword>
<sequence>MAPRPRGPNPIRDRKPITAPSVSLQRQAVTNAVKSGSRSSQATCKNPDCSTPDVIEGICHSCGLVMDDSNIVSEITFGESSSGAAIVQGSFVSADQGTARSMGSAFRRVGGSEDRENTVNEGRRIIEGLGYQLGIAENTRTVGLQIFKLAAMNNFNQGRRIEMVAAVCLYSACRKADRCRVMLIDFADKIQVNVFKLGRTFKALHRAITIAKDGIMPILPEDLIWRFASLLDFDTFTNKVADDAIRMAQRMSLDWMLMGRRPSGVCGACLILAARMNNFRRTVTEVVYVVKVTTATIQKRLEEFKMTPTSALTVDEFVNNEFLESAHDPPSFYEKSEGFQKKKKYRKRKRIPSEEPDDNETEERVNYHSKHQKVTETQADQDQLLADALISAPNLRLDEDGFAIPHKPGDIPIDPQLMNDVISNESRTSFEQLVKEFGDAGTLPEEEFDDEFDEEVEEEEEEEGEEEEHEEDDIEESGGDKDGDRGDYGVDEEEEVEEEEGEEENNDDDADIDIDERGVEETNNPNLPLTGTRKRGRPSTKNKAIHVPAEWAATEMRMEEEITEMINDPNTITHATQYAKARKLAAAHVLLAEKTNPQKEVSMDVHVGEDEFADDPEVQNCLLSPADVAMKEKVWINANKDWLRKQQLKEWNKKHAAKDPPKAKRNRKKRPRIGEGQITAASSPAEAAISVLKQRSFSKKINYDAINGLFADINKMAGKSISEASSSSVVTSRAASEALDEAEISDFRSTPVNLLY</sequence>
<dbReference type="OMA" id="EPPCKVM"/>
<name>A0A0B1P7Q6_UNCNE</name>
<dbReference type="InterPro" id="IPR013150">
    <property type="entry name" value="TFIIB_cyclin"/>
</dbReference>
<evidence type="ECO:0000259" key="12">
    <source>
        <dbReference type="SMART" id="SM00385"/>
    </source>
</evidence>
<dbReference type="GO" id="GO:0006384">
    <property type="term" value="P:transcription initiation at RNA polymerase III promoter"/>
    <property type="evidence" value="ECO:0007669"/>
    <property type="project" value="UniProtKB-ARBA"/>
</dbReference>
<organism evidence="13 14">
    <name type="scientific">Uncinula necator</name>
    <name type="common">Grape powdery mildew</name>
    <dbReference type="NCBI Taxonomy" id="52586"/>
    <lineage>
        <taxon>Eukaryota</taxon>
        <taxon>Fungi</taxon>
        <taxon>Dikarya</taxon>
        <taxon>Ascomycota</taxon>
        <taxon>Pezizomycotina</taxon>
        <taxon>Leotiomycetes</taxon>
        <taxon>Erysiphales</taxon>
        <taxon>Erysiphaceae</taxon>
        <taxon>Erysiphe</taxon>
    </lineage>
</organism>
<dbReference type="PRINTS" id="PR00685">
    <property type="entry name" value="TIFACTORIIB"/>
</dbReference>
<dbReference type="SMART" id="SM00385">
    <property type="entry name" value="CYCLIN"/>
    <property type="match status" value="2"/>
</dbReference>
<dbReference type="GO" id="GO:0070897">
    <property type="term" value="P:transcription preinitiation complex assembly"/>
    <property type="evidence" value="ECO:0007669"/>
    <property type="project" value="InterPro"/>
</dbReference>
<dbReference type="Gene3D" id="1.10.472.10">
    <property type="entry name" value="Cyclin-like"/>
    <property type="match status" value="2"/>
</dbReference>
<accession>A0A0B1P7Q6</accession>
<dbReference type="HOGENOM" id="CLU_010293_0_2_1"/>
<dbReference type="InterPro" id="IPR013763">
    <property type="entry name" value="Cyclin-like_dom"/>
</dbReference>
<dbReference type="GO" id="GO:0000126">
    <property type="term" value="C:transcription factor TFIIIB complex"/>
    <property type="evidence" value="ECO:0007669"/>
    <property type="project" value="UniProtKB-ARBA"/>
</dbReference>
<comment type="caution">
    <text evidence="13">The sequence shown here is derived from an EMBL/GenBank/DDBJ whole genome shotgun (WGS) entry which is preliminary data.</text>
</comment>
<evidence type="ECO:0000256" key="5">
    <source>
        <dbReference type="ARBA" id="ARBA00022833"/>
    </source>
</evidence>
<evidence type="ECO:0000256" key="10">
    <source>
        <dbReference type="ARBA" id="ARBA00031009"/>
    </source>
</evidence>
<reference evidence="13 14" key="1">
    <citation type="journal article" date="2014" name="BMC Genomics">
        <title>Adaptive genomic structural variation in the grape powdery mildew pathogen, Erysiphe necator.</title>
        <authorList>
            <person name="Jones L."/>
            <person name="Riaz S."/>
            <person name="Morales-Cruz A."/>
            <person name="Amrine K.C."/>
            <person name="McGuire B."/>
            <person name="Gubler W.D."/>
            <person name="Walker M.A."/>
            <person name="Cantu D."/>
        </authorList>
    </citation>
    <scope>NUCLEOTIDE SEQUENCE [LARGE SCALE GENOMIC DNA]</scope>
    <source>
        <strain evidence="14">c</strain>
    </source>
</reference>
<feature type="compositionally biased region" description="Basic residues" evidence="11">
    <location>
        <begin position="532"/>
        <end position="543"/>
    </location>
</feature>
<evidence type="ECO:0000256" key="1">
    <source>
        <dbReference type="ARBA" id="ARBA00004123"/>
    </source>
</evidence>